<evidence type="ECO:0000313" key="2">
    <source>
        <dbReference type="EMBL" id="KAF6157405.1"/>
    </source>
</evidence>
<dbReference type="InterPro" id="IPR045136">
    <property type="entry name" value="Iah1-like"/>
</dbReference>
<dbReference type="PANTHER" id="PTHR14209:SF36">
    <property type="entry name" value="GDSL-LIKE LIPASE_ACYLHYDROLASE FAMILY PROTEIN, EXPRESSED"/>
    <property type="match status" value="1"/>
</dbReference>
<dbReference type="InterPro" id="IPR036514">
    <property type="entry name" value="SGNH_hydro_sf"/>
</dbReference>
<dbReference type="EMBL" id="JACGCM010001275">
    <property type="protein sequence ID" value="KAF6157405.1"/>
    <property type="molecule type" value="Genomic_DNA"/>
</dbReference>
<dbReference type="GO" id="GO:0016788">
    <property type="term" value="F:hydrolase activity, acting on ester bonds"/>
    <property type="evidence" value="ECO:0007669"/>
    <property type="project" value="InterPro"/>
</dbReference>
<comment type="similarity">
    <text evidence="1">Belongs to the 'GDSL' lipolytic enzyme family.</text>
</comment>
<accession>A0A7J7MR65</accession>
<dbReference type="InterPro" id="IPR001087">
    <property type="entry name" value="GDSL"/>
</dbReference>
<sequence length="136" mass="15591">MIVVFITPPPVDEEGRKEYARSLYGEKTMEHPERTNETTGAYAKQCVELARELGFPSINLWSKMQETEGWQKKFLSDGLHLTEDGNAFVHNELVKVLNEAGVLAFKMPSDFPHHSEIDGKNPEKAFEQLQHYKNEL</sequence>
<dbReference type="Proteomes" id="UP000541444">
    <property type="component" value="Unassembled WGS sequence"/>
</dbReference>
<evidence type="ECO:0000256" key="1">
    <source>
        <dbReference type="ARBA" id="ARBA00008668"/>
    </source>
</evidence>
<comment type="caution">
    <text evidence="2">The sequence shown here is derived from an EMBL/GenBank/DDBJ whole genome shotgun (WGS) entry which is preliminary data.</text>
</comment>
<dbReference type="SUPFAM" id="SSF52266">
    <property type="entry name" value="SGNH hydrolase"/>
    <property type="match status" value="1"/>
</dbReference>
<dbReference type="OrthoDB" id="671439at2759"/>
<protein>
    <submittedName>
        <fullName evidence="2">Uncharacterized protein</fullName>
    </submittedName>
</protein>
<proteinExistence type="inferred from homology"/>
<dbReference type="AlphaFoldDB" id="A0A7J7MR65"/>
<reference evidence="2 3" key="1">
    <citation type="journal article" date="2020" name="IScience">
        <title>Genome Sequencing of the Endangered Kingdonia uniflora (Circaeasteraceae, Ranunculales) Reveals Potential Mechanisms of Evolutionary Specialization.</title>
        <authorList>
            <person name="Sun Y."/>
            <person name="Deng T."/>
            <person name="Zhang A."/>
            <person name="Moore M.J."/>
            <person name="Landis J.B."/>
            <person name="Lin N."/>
            <person name="Zhang H."/>
            <person name="Zhang X."/>
            <person name="Huang J."/>
            <person name="Zhang X."/>
            <person name="Sun H."/>
            <person name="Wang H."/>
        </authorList>
    </citation>
    <scope>NUCLEOTIDE SEQUENCE [LARGE SCALE GENOMIC DNA]</scope>
    <source>
        <strain evidence="2">TB1705</strain>
        <tissue evidence="2">Leaf</tissue>
    </source>
</reference>
<dbReference type="Gene3D" id="3.40.50.1110">
    <property type="entry name" value="SGNH hydrolase"/>
    <property type="match status" value="1"/>
</dbReference>
<name>A0A7J7MR65_9MAGN</name>
<evidence type="ECO:0000313" key="3">
    <source>
        <dbReference type="Proteomes" id="UP000541444"/>
    </source>
</evidence>
<keyword evidence="3" id="KW-1185">Reference proteome</keyword>
<organism evidence="2 3">
    <name type="scientific">Kingdonia uniflora</name>
    <dbReference type="NCBI Taxonomy" id="39325"/>
    <lineage>
        <taxon>Eukaryota</taxon>
        <taxon>Viridiplantae</taxon>
        <taxon>Streptophyta</taxon>
        <taxon>Embryophyta</taxon>
        <taxon>Tracheophyta</taxon>
        <taxon>Spermatophyta</taxon>
        <taxon>Magnoliopsida</taxon>
        <taxon>Ranunculales</taxon>
        <taxon>Circaeasteraceae</taxon>
        <taxon>Kingdonia</taxon>
    </lineage>
</organism>
<dbReference type="Pfam" id="PF00657">
    <property type="entry name" value="Lipase_GDSL"/>
    <property type="match status" value="1"/>
</dbReference>
<dbReference type="PANTHER" id="PTHR14209">
    <property type="entry name" value="ISOAMYL ACETATE-HYDROLYZING ESTERASE 1"/>
    <property type="match status" value="1"/>
</dbReference>
<gene>
    <name evidence="2" type="ORF">GIB67_004343</name>
</gene>